<dbReference type="EMBL" id="JABBWD010000037">
    <property type="protein sequence ID" value="KAG1774938.1"/>
    <property type="molecule type" value="Genomic_DNA"/>
</dbReference>
<dbReference type="AlphaFoldDB" id="A0A9P6ZQL5"/>
<dbReference type="Proteomes" id="UP000714275">
    <property type="component" value="Unassembled WGS sequence"/>
</dbReference>
<sequence>MPVKALMNFAFESGTLRENTKFLGSHAYLGNYMADYTALNAYQYQTFGNQIKHIHPFQLHYTLSCTFSHHTGSTPKNHFHFGSPILPHDACRAVAHFHAAFAAANNLKLPSTQPSVNAGLPTILPSPLCLGRRPLSPLSLGEGTLTCLEDAPVSGGQEINLLRVPIEPLQQPTPPTTTLPAQATLIPATGHPAVGDPRLMSRPAEAFVDTRPTSSVDLEAQCLPFVPALANHAPTPFPGPPPPPNTTAPSRQLLPLIEAYNFCIIRLWMTTTFFVEEDTSGLTTPGPYGDPQLPLGNILIAADHRAVSFINMPNFLPYVSFDPISNAMIADPPTYDTAIQAPFRGVHCGRNYRANIPFNSIYRASPIHTLNLTATLITTESMAHTTCEVGLEQAKFLAVRPPSIYHFNKPQYPGAVVRGQTCLQNWYFEWRNFRHLHLDLITAVHSTLTPEQSRDCNEVDICLILIEADKVLPAWLTVPDEDVMYILLQELLLDDLFRTNIKPLANLGTIFATHERRHQQDFAVFRPEPVSAYEGTVQYENNGAYGV</sequence>
<evidence type="ECO:0000313" key="1">
    <source>
        <dbReference type="EMBL" id="KAG1774938.1"/>
    </source>
</evidence>
<name>A0A9P6ZQL5_9AGAM</name>
<comment type="caution">
    <text evidence="1">The sequence shown here is derived from an EMBL/GenBank/DDBJ whole genome shotgun (WGS) entry which is preliminary data.</text>
</comment>
<reference evidence="1" key="1">
    <citation type="journal article" date="2020" name="New Phytol.">
        <title>Comparative genomics reveals dynamic genome evolution in host specialist ectomycorrhizal fungi.</title>
        <authorList>
            <person name="Lofgren L.A."/>
            <person name="Nguyen N.H."/>
            <person name="Vilgalys R."/>
            <person name="Ruytinx J."/>
            <person name="Liao H.L."/>
            <person name="Branco S."/>
            <person name="Kuo A."/>
            <person name="LaButti K."/>
            <person name="Lipzen A."/>
            <person name="Andreopoulos W."/>
            <person name="Pangilinan J."/>
            <person name="Riley R."/>
            <person name="Hundley H."/>
            <person name="Na H."/>
            <person name="Barry K."/>
            <person name="Grigoriev I.V."/>
            <person name="Stajich J.E."/>
            <person name="Kennedy P.G."/>
        </authorList>
    </citation>
    <scope>NUCLEOTIDE SEQUENCE</scope>
    <source>
        <strain evidence="1">DOB743</strain>
    </source>
</reference>
<evidence type="ECO:0000313" key="2">
    <source>
        <dbReference type="Proteomes" id="UP000714275"/>
    </source>
</evidence>
<gene>
    <name evidence="1" type="ORF">EV702DRAFT_1047265</name>
</gene>
<accession>A0A9P6ZQL5</accession>
<proteinExistence type="predicted"/>
<dbReference type="OrthoDB" id="2649473at2759"/>
<organism evidence="1 2">
    <name type="scientific">Suillus placidus</name>
    <dbReference type="NCBI Taxonomy" id="48579"/>
    <lineage>
        <taxon>Eukaryota</taxon>
        <taxon>Fungi</taxon>
        <taxon>Dikarya</taxon>
        <taxon>Basidiomycota</taxon>
        <taxon>Agaricomycotina</taxon>
        <taxon>Agaricomycetes</taxon>
        <taxon>Agaricomycetidae</taxon>
        <taxon>Boletales</taxon>
        <taxon>Suillineae</taxon>
        <taxon>Suillaceae</taxon>
        <taxon>Suillus</taxon>
    </lineage>
</organism>
<keyword evidence="2" id="KW-1185">Reference proteome</keyword>
<protein>
    <submittedName>
        <fullName evidence="1">Uncharacterized protein</fullName>
    </submittedName>
</protein>